<dbReference type="GeneID" id="87808596"/>
<dbReference type="RefSeq" id="XP_062627881.1">
    <property type="nucleotide sequence ID" value="XM_062771897.1"/>
</dbReference>
<evidence type="ECO:0000256" key="1">
    <source>
        <dbReference type="SAM" id="MobiDB-lite"/>
    </source>
</evidence>
<organism evidence="2 3">
    <name type="scientific">Vanrija pseudolonga</name>
    <dbReference type="NCBI Taxonomy" id="143232"/>
    <lineage>
        <taxon>Eukaryota</taxon>
        <taxon>Fungi</taxon>
        <taxon>Dikarya</taxon>
        <taxon>Basidiomycota</taxon>
        <taxon>Agaricomycotina</taxon>
        <taxon>Tremellomycetes</taxon>
        <taxon>Trichosporonales</taxon>
        <taxon>Trichosporonaceae</taxon>
        <taxon>Vanrija</taxon>
    </lineage>
</organism>
<reference evidence="2" key="1">
    <citation type="submission" date="2023-10" db="EMBL/GenBank/DDBJ databases">
        <authorList>
            <person name="Noh H."/>
        </authorList>
    </citation>
    <scope>NUCLEOTIDE SEQUENCE</scope>
    <source>
        <strain evidence="2">DUCC4014</strain>
    </source>
</reference>
<evidence type="ECO:0000313" key="2">
    <source>
        <dbReference type="EMBL" id="WOO81849.1"/>
    </source>
</evidence>
<dbReference type="AlphaFoldDB" id="A0AAF0YDK2"/>
<dbReference type="Proteomes" id="UP000827549">
    <property type="component" value="Chromosome 4"/>
</dbReference>
<accession>A0AAF0YDK2</accession>
<gene>
    <name evidence="2" type="ORF">LOC62_04G005367</name>
</gene>
<keyword evidence="3" id="KW-1185">Reference proteome</keyword>
<name>A0AAF0YDK2_9TREE</name>
<feature type="compositionally biased region" description="Pro residues" evidence="1">
    <location>
        <begin position="1"/>
        <end position="14"/>
    </location>
</feature>
<dbReference type="EMBL" id="CP086717">
    <property type="protein sequence ID" value="WOO81849.1"/>
    <property type="molecule type" value="Genomic_DNA"/>
</dbReference>
<protein>
    <submittedName>
        <fullName evidence="2">Uncharacterized protein</fullName>
    </submittedName>
</protein>
<feature type="region of interest" description="Disordered" evidence="1">
    <location>
        <begin position="1"/>
        <end position="69"/>
    </location>
</feature>
<sequence length="200" mass="22108">MPPDNTPPRTPPDAGPGHPSSPVWQDDESFSFSSDSLDWQPPDMSFATSQDITDDSIELRTPPGSDDDPHIPLLNHGEASIAYPLTFDDWSDLEDVSFVSEVPTEPYPSFFDPVGNNDLGAVITQAADRASDDVMDAMNTMDFSGVTELSVRLMVVSVVLEMRDESRRSGPAATFNEWESRRIRQFSGVYRKACAHTLPR</sequence>
<evidence type="ECO:0000313" key="3">
    <source>
        <dbReference type="Proteomes" id="UP000827549"/>
    </source>
</evidence>
<proteinExistence type="predicted"/>